<dbReference type="InterPro" id="IPR007315">
    <property type="entry name" value="PIG-V/Gpi18"/>
</dbReference>
<dbReference type="EMBL" id="BIFT01000001">
    <property type="protein sequence ID" value="GCE26138.1"/>
    <property type="molecule type" value="Genomic_DNA"/>
</dbReference>
<feature type="transmembrane region" description="Helical" evidence="10">
    <location>
        <begin position="156"/>
        <end position="189"/>
    </location>
</feature>
<keyword evidence="3" id="KW-0337">GPI-anchor biosynthesis</keyword>
<dbReference type="GO" id="GO:0031501">
    <property type="term" value="C:mannosyltransferase complex"/>
    <property type="evidence" value="ECO:0007669"/>
    <property type="project" value="TreeGrafter"/>
</dbReference>
<feature type="transmembrane region" description="Helical" evidence="10">
    <location>
        <begin position="303"/>
        <end position="328"/>
    </location>
</feature>
<feature type="transmembrane region" description="Helical" evidence="10">
    <location>
        <begin position="121"/>
        <end position="144"/>
    </location>
</feature>
<dbReference type="Pfam" id="PF04188">
    <property type="entry name" value="Mannosyl_trans2"/>
    <property type="match status" value="1"/>
</dbReference>
<feature type="transmembrane region" description="Helical" evidence="10">
    <location>
        <begin position="33"/>
        <end position="59"/>
    </location>
</feature>
<feature type="transmembrane region" description="Helical" evidence="10">
    <location>
        <begin position="243"/>
        <end position="265"/>
    </location>
</feature>
<dbReference type="GO" id="GO:0004376">
    <property type="term" value="F:GPI mannosyltransferase activity"/>
    <property type="evidence" value="ECO:0007669"/>
    <property type="project" value="InterPro"/>
</dbReference>
<feature type="transmembrane region" description="Helical" evidence="10">
    <location>
        <begin position="400"/>
        <end position="420"/>
    </location>
</feature>
<keyword evidence="7" id="KW-0256">Endoplasmic reticulum</keyword>
<evidence type="ECO:0000256" key="3">
    <source>
        <dbReference type="ARBA" id="ARBA00022502"/>
    </source>
</evidence>
<evidence type="ECO:0000256" key="10">
    <source>
        <dbReference type="SAM" id="Phobius"/>
    </source>
</evidence>
<organism evidence="11 12">
    <name type="scientific">Dictyobacter alpinus</name>
    <dbReference type="NCBI Taxonomy" id="2014873"/>
    <lineage>
        <taxon>Bacteria</taxon>
        <taxon>Bacillati</taxon>
        <taxon>Chloroflexota</taxon>
        <taxon>Ktedonobacteria</taxon>
        <taxon>Ktedonobacterales</taxon>
        <taxon>Dictyobacteraceae</taxon>
        <taxon>Dictyobacter</taxon>
    </lineage>
</organism>
<gene>
    <name evidence="11" type="ORF">KDA_16220</name>
</gene>
<feature type="transmembrane region" description="Helical" evidence="10">
    <location>
        <begin position="369"/>
        <end position="388"/>
    </location>
</feature>
<evidence type="ECO:0000256" key="9">
    <source>
        <dbReference type="ARBA" id="ARBA00023136"/>
    </source>
</evidence>
<protein>
    <recommendedName>
        <fullName evidence="13">Glycosyltransferase RgtA/B/C/D-like domain-containing protein</fullName>
    </recommendedName>
</protein>
<dbReference type="Proteomes" id="UP000287171">
    <property type="component" value="Unassembled WGS sequence"/>
</dbReference>
<comment type="subcellular location">
    <subcellularLocation>
        <location evidence="1">Endoplasmic reticulum membrane</location>
        <topology evidence="1">Multi-pass membrane protein</topology>
    </subcellularLocation>
</comment>
<dbReference type="PANTHER" id="PTHR12468:SF2">
    <property type="entry name" value="GPI MANNOSYLTRANSFERASE 2"/>
    <property type="match status" value="1"/>
</dbReference>
<dbReference type="RefSeq" id="WP_161982025.1">
    <property type="nucleotide sequence ID" value="NZ_BIFT01000001.1"/>
</dbReference>
<dbReference type="GO" id="GO:0006506">
    <property type="term" value="P:GPI anchor biosynthetic process"/>
    <property type="evidence" value="ECO:0007669"/>
    <property type="project" value="UniProtKB-UniPathway"/>
</dbReference>
<keyword evidence="12" id="KW-1185">Reference proteome</keyword>
<reference evidence="12" key="1">
    <citation type="submission" date="2018-12" db="EMBL/GenBank/DDBJ databases">
        <title>Tengunoibacter tsumagoiensis gen. nov., sp. nov., Dictyobacter kobayashii sp. nov., D. alpinus sp. nov., and D. joshuensis sp. nov. and description of Dictyobacteraceae fam. nov. within the order Ktedonobacterales isolated from Tengu-no-mugimeshi.</title>
        <authorList>
            <person name="Wang C.M."/>
            <person name="Zheng Y."/>
            <person name="Sakai Y."/>
            <person name="Toyoda A."/>
            <person name="Minakuchi Y."/>
            <person name="Abe K."/>
            <person name="Yokota A."/>
            <person name="Yabe S."/>
        </authorList>
    </citation>
    <scope>NUCLEOTIDE SEQUENCE [LARGE SCALE GENOMIC DNA]</scope>
    <source>
        <strain evidence="12">Uno16</strain>
    </source>
</reference>
<keyword evidence="9 10" id="KW-0472">Membrane</keyword>
<dbReference type="GO" id="GO:0000009">
    <property type="term" value="F:alpha-1,6-mannosyltransferase activity"/>
    <property type="evidence" value="ECO:0007669"/>
    <property type="project" value="InterPro"/>
</dbReference>
<evidence type="ECO:0000313" key="12">
    <source>
        <dbReference type="Proteomes" id="UP000287171"/>
    </source>
</evidence>
<keyword evidence="4" id="KW-0328">Glycosyltransferase</keyword>
<dbReference type="UniPathway" id="UPA00196"/>
<feature type="transmembrane region" description="Helical" evidence="10">
    <location>
        <begin position="195"/>
        <end position="223"/>
    </location>
</feature>
<comment type="pathway">
    <text evidence="2">Glycolipid biosynthesis; glycosylphosphatidylinositol-anchor biosynthesis.</text>
</comment>
<feature type="transmembrane region" description="Helical" evidence="10">
    <location>
        <begin position="340"/>
        <end position="357"/>
    </location>
</feature>
<proteinExistence type="predicted"/>
<evidence type="ECO:0000256" key="1">
    <source>
        <dbReference type="ARBA" id="ARBA00004477"/>
    </source>
</evidence>
<accession>A0A402B468</accession>
<evidence type="ECO:0000313" key="11">
    <source>
        <dbReference type="EMBL" id="GCE26138.1"/>
    </source>
</evidence>
<evidence type="ECO:0000256" key="8">
    <source>
        <dbReference type="ARBA" id="ARBA00022989"/>
    </source>
</evidence>
<evidence type="ECO:0000256" key="5">
    <source>
        <dbReference type="ARBA" id="ARBA00022679"/>
    </source>
</evidence>
<dbReference type="PANTHER" id="PTHR12468">
    <property type="entry name" value="GPI MANNOSYLTRANSFERASE 2"/>
    <property type="match status" value="1"/>
</dbReference>
<keyword evidence="5" id="KW-0808">Transferase</keyword>
<evidence type="ECO:0008006" key="13">
    <source>
        <dbReference type="Google" id="ProtNLM"/>
    </source>
</evidence>
<dbReference type="AlphaFoldDB" id="A0A402B468"/>
<evidence type="ECO:0000256" key="4">
    <source>
        <dbReference type="ARBA" id="ARBA00022676"/>
    </source>
</evidence>
<comment type="caution">
    <text evidence="11">The sequence shown here is derived from an EMBL/GenBank/DDBJ whole genome shotgun (WGS) entry which is preliminary data.</text>
</comment>
<evidence type="ECO:0000256" key="7">
    <source>
        <dbReference type="ARBA" id="ARBA00022824"/>
    </source>
</evidence>
<evidence type="ECO:0000256" key="2">
    <source>
        <dbReference type="ARBA" id="ARBA00004687"/>
    </source>
</evidence>
<keyword evidence="6 10" id="KW-0812">Transmembrane</keyword>
<evidence type="ECO:0000256" key="6">
    <source>
        <dbReference type="ARBA" id="ARBA00022692"/>
    </source>
</evidence>
<keyword evidence="8 10" id="KW-1133">Transmembrane helix</keyword>
<dbReference type="GO" id="GO:0016020">
    <property type="term" value="C:membrane"/>
    <property type="evidence" value="ECO:0007669"/>
    <property type="project" value="GOC"/>
</dbReference>
<name>A0A402B468_9CHLR</name>
<sequence length="422" mass="47326">MKAQDITTEQTEASKPISLAGVWRSALDPWRKAALAALPTFLLTRLLLLVLTYFGGILFNAQGASSFAFTANSILYNWYHWDAIRTLAIATRGYVDPSYTAIFPLYPVIIHTFSAPLHIDILLAAMLISNLAFFAALMVLYLLVEAEFDAGTARRALLYLAVFPTALFFFMAYNSALLLLFTLLCLYFLRRGSWWLAGLAGALATLTDLFGCILFVVFLCEFFRQQGPELRKQENLAEKRERILKLLPLVAALFIPLGLIIYSLALQKPFHNPLVFLHPQEANNNVSLGGLFTALHILTSGSWLTYAAAHALFELLILSGMLLLLFMGWKGRERLAAGQWPWLVFGTLAILYAILLPNQPGLPANQFDPLPSVQYVALLFIPGLLVLARLGRYPWLHQTYLLFATPMLAFLVFQLFKILWAM</sequence>